<dbReference type="EnsemblPlants" id="LPERR09G12150.1">
    <property type="protein sequence ID" value="LPERR09G12150.1"/>
    <property type="gene ID" value="LPERR09G12150"/>
</dbReference>
<reference evidence="1 2" key="1">
    <citation type="submission" date="2012-08" db="EMBL/GenBank/DDBJ databases">
        <title>Oryza genome evolution.</title>
        <authorList>
            <person name="Wing R.A."/>
        </authorList>
    </citation>
    <scope>NUCLEOTIDE SEQUENCE</scope>
</reference>
<proteinExistence type="predicted"/>
<dbReference type="HOGENOM" id="CLU_2725856_0_0_1"/>
<dbReference type="Gramene" id="LPERR09G12150.1">
    <property type="protein sequence ID" value="LPERR09G12150.1"/>
    <property type="gene ID" value="LPERR09G12150"/>
</dbReference>
<name>A0A0D9XFI0_9ORYZ</name>
<reference evidence="1" key="3">
    <citation type="submission" date="2015-04" db="UniProtKB">
        <authorList>
            <consortium name="EnsemblPlants"/>
        </authorList>
    </citation>
    <scope>IDENTIFICATION</scope>
</reference>
<dbReference type="AlphaFoldDB" id="A0A0D9XFI0"/>
<protein>
    <submittedName>
        <fullName evidence="1">Uncharacterized protein</fullName>
    </submittedName>
</protein>
<evidence type="ECO:0000313" key="1">
    <source>
        <dbReference type="EnsemblPlants" id="LPERR09G12150.1"/>
    </source>
</evidence>
<sequence>MGITMGMVTTTTRTITTTTTTTTMATTTMMTAALASLGDGWPFFAAAAFLRSVAAVAADGLNAFEFIIIRYS</sequence>
<dbReference type="Proteomes" id="UP000032180">
    <property type="component" value="Chromosome 9"/>
</dbReference>
<evidence type="ECO:0000313" key="2">
    <source>
        <dbReference type="Proteomes" id="UP000032180"/>
    </source>
</evidence>
<reference evidence="2" key="2">
    <citation type="submission" date="2013-12" db="EMBL/GenBank/DDBJ databases">
        <authorList>
            <person name="Yu Y."/>
            <person name="Lee S."/>
            <person name="de Baynast K."/>
            <person name="Wissotski M."/>
            <person name="Liu L."/>
            <person name="Talag J."/>
            <person name="Goicoechea J."/>
            <person name="Angelova A."/>
            <person name="Jetty R."/>
            <person name="Kudrna D."/>
            <person name="Golser W."/>
            <person name="Rivera L."/>
            <person name="Zhang J."/>
            <person name="Wing R."/>
        </authorList>
    </citation>
    <scope>NUCLEOTIDE SEQUENCE</scope>
</reference>
<organism evidence="1 2">
    <name type="scientific">Leersia perrieri</name>
    <dbReference type="NCBI Taxonomy" id="77586"/>
    <lineage>
        <taxon>Eukaryota</taxon>
        <taxon>Viridiplantae</taxon>
        <taxon>Streptophyta</taxon>
        <taxon>Embryophyta</taxon>
        <taxon>Tracheophyta</taxon>
        <taxon>Spermatophyta</taxon>
        <taxon>Magnoliopsida</taxon>
        <taxon>Liliopsida</taxon>
        <taxon>Poales</taxon>
        <taxon>Poaceae</taxon>
        <taxon>BOP clade</taxon>
        <taxon>Oryzoideae</taxon>
        <taxon>Oryzeae</taxon>
        <taxon>Oryzinae</taxon>
        <taxon>Leersia</taxon>
    </lineage>
</organism>
<keyword evidence="2" id="KW-1185">Reference proteome</keyword>
<accession>A0A0D9XFI0</accession>